<dbReference type="EMBL" id="CP082904">
    <property type="protein sequence ID" value="UQY44663.1"/>
    <property type="molecule type" value="Genomic_DNA"/>
</dbReference>
<dbReference type="Gene3D" id="3.40.50.720">
    <property type="entry name" value="NAD(P)-binding Rossmann-like Domain"/>
    <property type="match status" value="1"/>
</dbReference>
<evidence type="ECO:0000259" key="1">
    <source>
        <dbReference type="Pfam" id="PF00899"/>
    </source>
</evidence>
<dbReference type="RefSeq" id="WP_249893252.1">
    <property type="nucleotide sequence ID" value="NZ_CP082904.1"/>
</dbReference>
<dbReference type="Pfam" id="PF00899">
    <property type="entry name" value="ThiF"/>
    <property type="match status" value="1"/>
</dbReference>
<dbReference type="PANTHER" id="PTHR43267">
    <property type="entry name" value="TRNA THREONYLCARBAMOYLADENOSINE DEHYDRATASE"/>
    <property type="match status" value="1"/>
</dbReference>
<dbReference type="InterPro" id="IPR000594">
    <property type="entry name" value="ThiF_NAD_FAD-bd"/>
</dbReference>
<dbReference type="GO" id="GO:0016779">
    <property type="term" value="F:nucleotidyltransferase activity"/>
    <property type="evidence" value="ECO:0007669"/>
    <property type="project" value="UniProtKB-KW"/>
</dbReference>
<keyword evidence="3" id="KW-1185">Reference proteome</keyword>
<organism evidence="2 3">
    <name type="scientific">Mixta hanseatica</name>
    <dbReference type="NCBI Taxonomy" id="2872648"/>
    <lineage>
        <taxon>Bacteria</taxon>
        <taxon>Pseudomonadati</taxon>
        <taxon>Pseudomonadota</taxon>
        <taxon>Gammaproteobacteria</taxon>
        <taxon>Enterobacterales</taxon>
        <taxon>Erwiniaceae</taxon>
        <taxon>Mixta</taxon>
    </lineage>
</organism>
<feature type="domain" description="THIF-type NAD/FAD binding fold" evidence="1">
    <location>
        <begin position="44"/>
        <end position="251"/>
    </location>
</feature>
<sequence length="262" mass="29293">MFSQLQNNGLVIYDENHPANPLENSQYKWFSYLTDGNIKWDEYKDLNIAILGCGGIGSLACQSLAASGIENFLLLDFDKIEEDNLNRQFTYHRADIGKLKIEKLKKLLHTDYKTNKIKAFNQNIQSVDTLLALCNNANLLLCCADTPAHSIHLICSDFSIKTGIPVLYGAVGFMNGTIGPLLLGADAAMKYKKACQLVHPLIVNKYWALSFPSNGATNAIIANMIALEVMKFFIARKRCNVINRCLNFNFPVLETTMGYIIK</sequence>
<dbReference type="InterPro" id="IPR035985">
    <property type="entry name" value="Ubiquitin-activating_enz"/>
</dbReference>
<name>A0ABY4RBH1_9GAMM</name>
<dbReference type="Proteomes" id="UP001056635">
    <property type="component" value="Chromosome"/>
</dbReference>
<keyword evidence="2" id="KW-0548">Nucleotidyltransferase</keyword>
<keyword evidence="2" id="KW-0808">Transferase</keyword>
<dbReference type="InterPro" id="IPR045886">
    <property type="entry name" value="ThiF/MoeB/HesA"/>
</dbReference>
<evidence type="ECO:0000313" key="2">
    <source>
        <dbReference type="EMBL" id="UQY44663.1"/>
    </source>
</evidence>
<accession>A0ABY4RBH1</accession>
<protein>
    <submittedName>
        <fullName evidence="2">ThiF family adenylyltransferase</fullName>
    </submittedName>
</protein>
<dbReference type="SUPFAM" id="SSF69572">
    <property type="entry name" value="Activating enzymes of the ubiquitin-like proteins"/>
    <property type="match status" value="1"/>
</dbReference>
<gene>
    <name evidence="2" type="ORF">K6958_02910</name>
</gene>
<dbReference type="PANTHER" id="PTHR43267:SF1">
    <property type="entry name" value="TRNA THREONYLCARBAMOYLADENOSINE DEHYDRATASE"/>
    <property type="match status" value="1"/>
</dbReference>
<proteinExistence type="predicted"/>
<reference evidence="2" key="1">
    <citation type="submission" date="2021-09" db="EMBL/GenBank/DDBJ databases">
        <title>First case of bloodstream infection caused by Mixta hanseatica sp. nov., a member of the Erwiniaceae family.</title>
        <authorList>
            <person name="Both A."/>
            <person name="Huang J."/>
            <person name="Wenzel P."/>
            <person name="Aepfelbacher M."/>
            <person name="Rohde H."/>
            <person name="Christner M."/>
            <person name="Hentschke M."/>
        </authorList>
    </citation>
    <scope>NUCLEOTIDE SEQUENCE</scope>
    <source>
        <strain evidence="2">X22927</strain>
    </source>
</reference>
<evidence type="ECO:0000313" key="3">
    <source>
        <dbReference type="Proteomes" id="UP001056635"/>
    </source>
</evidence>